<evidence type="ECO:0008006" key="4">
    <source>
        <dbReference type="Google" id="ProtNLM"/>
    </source>
</evidence>
<feature type="transmembrane region" description="Helical" evidence="1">
    <location>
        <begin position="81"/>
        <end position="100"/>
    </location>
</feature>
<dbReference type="RefSeq" id="XP_002898727.1">
    <property type="nucleotide sequence ID" value="XM_002898681.1"/>
</dbReference>
<proteinExistence type="predicted"/>
<feature type="transmembrane region" description="Helical" evidence="1">
    <location>
        <begin position="233"/>
        <end position="251"/>
    </location>
</feature>
<feature type="transmembrane region" description="Helical" evidence="1">
    <location>
        <begin position="48"/>
        <end position="69"/>
    </location>
</feature>
<keyword evidence="1" id="KW-1133">Transmembrane helix</keyword>
<evidence type="ECO:0000313" key="3">
    <source>
        <dbReference type="Proteomes" id="UP000006643"/>
    </source>
</evidence>
<protein>
    <recommendedName>
        <fullName evidence="4">Transmembrane protein</fullName>
    </recommendedName>
</protein>
<dbReference type="GeneID" id="9479254"/>
<dbReference type="eggNOG" id="ENOG502RBG4">
    <property type="taxonomic scope" value="Eukaryota"/>
</dbReference>
<keyword evidence="3" id="KW-1185">Reference proteome</keyword>
<dbReference type="KEGG" id="pif:PITG_15284"/>
<feature type="transmembrane region" description="Helical" evidence="1">
    <location>
        <begin position="106"/>
        <end position="127"/>
    </location>
</feature>
<evidence type="ECO:0000313" key="2">
    <source>
        <dbReference type="EMBL" id="EEY62852.1"/>
    </source>
</evidence>
<dbReference type="OMA" id="HHISMAS"/>
<reference evidence="3" key="1">
    <citation type="journal article" date="2009" name="Nature">
        <title>Genome sequence and analysis of the Irish potato famine pathogen Phytophthora infestans.</title>
        <authorList>
            <consortium name="The Broad Institute Genome Sequencing Platform"/>
            <person name="Haas B.J."/>
            <person name="Kamoun S."/>
            <person name="Zody M.C."/>
            <person name="Jiang R.H."/>
            <person name="Handsaker R.E."/>
            <person name="Cano L.M."/>
            <person name="Grabherr M."/>
            <person name="Kodira C.D."/>
            <person name="Raffaele S."/>
            <person name="Torto-Alalibo T."/>
            <person name="Bozkurt T.O."/>
            <person name="Ah-Fong A.M."/>
            <person name="Alvarado L."/>
            <person name="Anderson V.L."/>
            <person name="Armstrong M.R."/>
            <person name="Avrova A."/>
            <person name="Baxter L."/>
            <person name="Beynon J."/>
            <person name="Boevink P.C."/>
            <person name="Bollmann S.R."/>
            <person name="Bos J.I."/>
            <person name="Bulone V."/>
            <person name="Cai G."/>
            <person name="Cakir C."/>
            <person name="Carrington J.C."/>
            <person name="Chawner M."/>
            <person name="Conti L."/>
            <person name="Costanzo S."/>
            <person name="Ewan R."/>
            <person name="Fahlgren N."/>
            <person name="Fischbach M.A."/>
            <person name="Fugelstad J."/>
            <person name="Gilroy E.M."/>
            <person name="Gnerre S."/>
            <person name="Green P.J."/>
            <person name="Grenville-Briggs L.J."/>
            <person name="Griffith J."/>
            <person name="Grunwald N.J."/>
            <person name="Horn K."/>
            <person name="Horner N.R."/>
            <person name="Hu C.H."/>
            <person name="Huitema E."/>
            <person name="Jeong D.H."/>
            <person name="Jones A.M."/>
            <person name="Jones J.D."/>
            <person name="Jones R.W."/>
            <person name="Karlsson E.K."/>
            <person name="Kunjeti S.G."/>
            <person name="Lamour K."/>
            <person name="Liu Z."/>
            <person name="Ma L."/>
            <person name="Maclean D."/>
            <person name="Chibucos M.C."/>
            <person name="McDonald H."/>
            <person name="McWalters J."/>
            <person name="Meijer H.J."/>
            <person name="Morgan W."/>
            <person name="Morris P.F."/>
            <person name="Munro C.A."/>
            <person name="O'Neill K."/>
            <person name="Ospina-Giraldo M."/>
            <person name="Pinzon A."/>
            <person name="Pritchard L."/>
            <person name="Ramsahoye B."/>
            <person name="Ren Q."/>
            <person name="Restrepo S."/>
            <person name="Roy S."/>
            <person name="Sadanandom A."/>
            <person name="Savidor A."/>
            <person name="Schornack S."/>
            <person name="Schwartz D.C."/>
            <person name="Schumann U.D."/>
            <person name="Schwessinger B."/>
            <person name="Seyer L."/>
            <person name="Sharpe T."/>
            <person name="Silvar C."/>
            <person name="Song J."/>
            <person name="Studholme D.J."/>
            <person name="Sykes S."/>
            <person name="Thines M."/>
            <person name="van de Vondervoort P.J."/>
            <person name="Phuntumart V."/>
            <person name="Wawra S."/>
            <person name="Weide R."/>
            <person name="Win J."/>
            <person name="Young C."/>
            <person name="Zhou S."/>
            <person name="Fry W."/>
            <person name="Meyers B.C."/>
            <person name="van West P."/>
            <person name="Ristaino J."/>
            <person name="Govers F."/>
            <person name="Birch P.R."/>
            <person name="Whisson S.C."/>
            <person name="Judelson H.S."/>
            <person name="Nusbaum C."/>
        </authorList>
    </citation>
    <scope>NUCLEOTIDE SEQUENCE [LARGE SCALE GENOMIC DNA]</scope>
    <source>
        <strain evidence="3">T30-4</strain>
    </source>
</reference>
<sequence length="485" mass="54975">MQVSYYGGKYSIHRALALNELVTTISLERALLICAATPLPMVALVFGLWIRTAVMVGISTHAIVVQMTYLIDNFTVPMSQMLQLVPSAVVGLAMLVAEYLVFPIPFFVLLVMPVFFILLTISLRVILGARGMRHILSHRKQLLQCIRFICSQASTIVIFPAYEMFFGASQGTKYQLVAILLLPVIKVVAKNVVLHFAKDLEDMVLVEVIFTADFFNAVYVATCMQNATSTTAIFAISITDLSQTIVMLYKLQRRTITFLWRLRKTLDNAVESDDMLALICLLCRNPTNFRKQSHAGIRKKSCLPHHISMASKKLLDSLDDILKDHVMRPTILVESLETLLTTECLLITAYLEAFLPLFYCCYLLVMTQLPNAKFHTEMTGVNRENVVATILPLLIFGLLQIVSFVLLVEVIRRNCGMRALYQLAFVLTTQRSLVLCKMLLWMVITLSFRVIHFGKSDRLRLLDVGVDFKFEYIRRGFPRLWTPLG</sequence>
<dbReference type="HOGENOM" id="CLU_014711_2_1_1"/>
<evidence type="ECO:0000256" key="1">
    <source>
        <dbReference type="SAM" id="Phobius"/>
    </source>
</evidence>
<dbReference type="STRING" id="403677.D0NQC0"/>
<feature type="transmembrane region" description="Helical" evidence="1">
    <location>
        <begin position="344"/>
        <end position="366"/>
    </location>
</feature>
<organism evidence="2 3">
    <name type="scientific">Phytophthora infestans (strain T30-4)</name>
    <name type="common">Potato late blight agent</name>
    <dbReference type="NCBI Taxonomy" id="403677"/>
    <lineage>
        <taxon>Eukaryota</taxon>
        <taxon>Sar</taxon>
        <taxon>Stramenopiles</taxon>
        <taxon>Oomycota</taxon>
        <taxon>Peronosporomycetes</taxon>
        <taxon>Peronosporales</taxon>
        <taxon>Peronosporaceae</taxon>
        <taxon>Phytophthora</taxon>
    </lineage>
</organism>
<gene>
    <name evidence="2" type="ORF">PITG_15284</name>
</gene>
<keyword evidence="1" id="KW-0812">Transmembrane</keyword>
<name>D0NQC0_PHYIT</name>
<feature type="transmembrane region" description="Helical" evidence="1">
    <location>
        <begin position="432"/>
        <end position="451"/>
    </location>
</feature>
<dbReference type="AlphaFoldDB" id="D0NQC0"/>
<feature type="transmembrane region" description="Helical" evidence="1">
    <location>
        <begin position="204"/>
        <end position="221"/>
    </location>
</feature>
<feature type="transmembrane region" description="Helical" evidence="1">
    <location>
        <begin position="386"/>
        <end position="411"/>
    </location>
</feature>
<feature type="transmembrane region" description="Helical" evidence="1">
    <location>
        <begin position="148"/>
        <end position="168"/>
    </location>
</feature>
<accession>D0NQC0</accession>
<dbReference type="VEuPathDB" id="FungiDB:PITG_15284"/>
<dbReference type="EMBL" id="DS028152">
    <property type="protein sequence ID" value="EEY62852.1"/>
    <property type="molecule type" value="Genomic_DNA"/>
</dbReference>
<keyword evidence="1" id="KW-0472">Membrane</keyword>
<dbReference type="Proteomes" id="UP000006643">
    <property type="component" value="Unassembled WGS sequence"/>
</dbReference>
<feature type="transmembrane region" description="Helical" evidence="1">
    <location>
        <begin position="174"/>
        <end position="197"/>
    </location>
</feature>
<dbReference type="InParanoid" id="D0NQC0"/>
<dbReference type="OrthoDB" id="117941at2759"/>